<proteinExistence type="predicted"/>
<evidence type="ECO:0000313" key="1">
    <source>
        <dbReference type="EnsemblMetazoa" id="GPPI028852-PA"/>
    </source>
</evidence>
<name>A0A1B0BG10_9MUSC</name>
<dbReference type="Proteomes" id="UP000092460">
    <property type="component" value="Unassembled WGS sequence"/>
</dbReference>
<reference evidence="1" key="2">
    <citation type="submission" date="2020-05" db="UniProtKB">
        <authorList>
            <consortium name="EnsemblMetazoa"/>
        </authorList>
    </citation>
    <scope>IDENTIFICATION</scope>
    <source>
        <strain evidence="1">IAEA</strain>
    </source>
</reference>
<protein>
    <submittedName>
        <fullName evidence="1">Uncharacterized protein</fullName>
    </submittedName>
</protein>
<sequence length="234" mass="26331">MLGCVFQPCVAKTGLDFDRFIMGFEKPYGHPICTALPGKAANAIVDTSKGLRTKRIKKLNALMGNFMEGQEMFEQFKLLKGHDSHEKNSNRIARYVPCGQSPTVAVNIQIPTSEGGAFLDLLSVDLSAMDLQPHALARPAARLIVMQSNCRRRLIQQVKLGYPQAVLGRNPHLLTILEEVCLDVFLDVKELKCLSNYRNKVIKKFKRSNFPIVFFPYLAARQRFGTPSKNETEF</sequence>
<organism evidence="1 2">
    <name type="scientific">Glossina palpalis gambiensis</name>
    <dbReference type="NCBI Taxonomy" id="67801"/>
    <lineage>
        <taxon>Eukaryota</taxon>
        <taxon>Metazoa</taxon>
        <taxon>Ecdysozoa</taxon>
        <taxon>Arthropoda</taxon>
        <taxon>Hexapoda</taxon>
        <taxon>Insecta</taxon>
        <taxon>Pterygota</taxon>
        <taxon>Neoptera</taxon>
        <taxon>Endopterygota</taxon>
        <taxon>Diptera</taxon>
        <taxon>Brachycera</taxon>
        <taxon>Muscomorpha</taxon>
        <taxon>Hippoboscoidea</taxon>
        <taxon>Glossinidae</taxon>
        <taxon>Glossina</taxon>
    </lineage>
</organism>
<accession>A0A1B0BG10</accession>
<keyword evidence="2" id="KW-1185">Reference proteome</keyword>
<dbReference type="AlphaFoldDB" id="A0A1B0BG10"/>
<evidence type="ECO:0000313" key="2">
    <source>
        <dbReference type="Proteomes" id="UP000092460"/>
    </source>
</evidence>
<dbReference type="EMBL" id="JXJN01013717">
    <property type="status" value="NOT_ANNOTATED_CDS"/>
    <property type="molecule type" value="Genomic_DNA"/>
</dbReference>
<dbReference type="VEuPathDB" id="VectorBase:GPPI028852"/>
<dbReference type="EnsemblMetazoa" id="GPPI028852-RA">
    <property type="protein sequence ID" value="GPPI028852-PA"/>
    <property type="gene ID" value="GPPI028852"/>
</dbReference>
<reference evidence="2" key="1">
    <citation type="submission" date="2015-01" db="EMBL/GenBank/DDBJ databases">
        <authorList>
            <person name="Aksoy S."/>
            <person name="Warren W."/>
            <person name="Wilson R.K."/>
        </authorList>
    </citation>
    <scope>NUCLEOTIDE SEQUENCE [LARGE SCALE GENOMIC DNA]</scope>
    <source>
        <strain evidence="2">IAEA</strain>
    </source>
</reference>